<evidence type="ECO:0000313" key="2">
    <source>
        <dbReference type="Proteomes" id="UP000289340"/>
    </source>
</evidence>
<dbReference type="AlphaFoldDB" id="A0A445L0L3"/>
<comment type="caution">
    <text evidence="1">The sequence shown here is derived from an EMBL/GenBank/DDBJ whole genome shotgun (WGS) entry which is preliminary data.</text>
</comment>
<name>A0A445L0L3_GLYSO</name>
<organism evidence="1 2">
    <name type="scientific">Glycine soja</name>
    <name type="common">Wild soybean</name>
    <dbReference type="NCBI Taxonomy" id="3848"/>
    <lineage>
        <taxon>Eukaryota</taxon>
        <taxon>Viridiplantae</taxon>
        <taxon>Streptophyta</taxon>
        <taxon>Embryophyta</taxon>
        <taxon>Tracheophyta</taxon>
        <taxon>Spermatophyta</taxon>
        <taxon>Magnoliopsida</taxon>
        <taxon>eudicotyledons</taxon>
        <taxon>Gunneridae</taxon>
        <taxon>Pentapetalae</taxon>
        <taxon>rosids</taxon>
        <taxon>fabids</taxon>
        <taxon>Fabales</taxon>
        <taxon>Fabaceae</taxon>
        <taxon>Papilionoideae</taxon>
        <taxon>50 kb inversion clade</taxon>
        <taxon>NPAAA clade</taxon>
        <taxon>indigoferoid/millettioid clade</taxon>
        <taxon>Phaseoleae</taxon>
        <taxon>Glycine</taxon>
        <taxon>Glycine subgen. Soja</taxon>
    </lineage>
</organism>
<evidence type="ECO:0008006" key="3">
    <source>
        <dbReference type="Google" id="ProtNLM"/>
    </source>
</evidence>
<accession>A0A445L0L3</accession>
<gene>
    <name evidence="1" type="ORF">D0Y65_009815</name>
</gene>
<sequence>MNLVLRRGRPLLKEVWVGRKALEGYLKCCTCQLNGEEFQGLTIKELQKLEELLQRHWTTISKIKGPRSKDRRY</sequence>
<evidence type="ECO:0000313" key="1">
    <source>
        <dbReference type="EMBL" id="RZC16669.1"/>
    </source>
</evidence>
<reference evidence="1 2" key="1">
    <citation type="submission" date="2018-09" db="EMBL/GenBank/DDBJ databases">
        <title>A high-quality reference genome of wild soybean provides a powerful tool to mine soybean genomes.</title>
        <authorList>
            <person name="Xie M."/>
            <person name="Chung C.Y.L."/>
            <person name="Li M.-W."/>
            <person name="Wong F.-L."/>
            <person name="Chan T.-F."/>
            <person name="Lam H.-M."/>
        </authorList>
    </citation>
    <scope>NUCLEOTIDE SEQUENCE [LARGE SCALE GENOMIC DNA]</scope>
    <source>
        <strain evidence="2">cv. W05</strain>
        <tissue evidence="1">Hypocotyl of etiolated seedlings</tissue>
    </source>
</reference>
<protein>
    <recommendedName>
        <fullName evidence="3">K-box domain-containing protein</fullName>
    </recommendedName>
</protein>
<dbReference type="Proteomes" id="UP000289340">
    <property type="component" value="Chromosome 4"/>
</dbReference>
<dbReference type="EMBL" id="QZWG01000004">
    <property type="protein sequence ID" value="RZC16669.1"/>
    <property type="molecule type" value="Genomic_DNA"/>
</dbReference>
<keyword evidence="2" id="KW-1185">Reference proteome</keyword>
<proteinExistence type="predicted"/>